<dbReference type="PRINTS" id="PR00973">
    <property type="entry name" value="RIBOSOMALS17"/>
</dbReference>
<dbReference type="NCBIfam" id="TIGR03635">
    <property type="entry name" value="uS17_bact"/>
    <property type="match status" value="1"/>
</dbReference>
<feature type="region of interest" description="Disordered" evidence="7">
    <location>
        <begin position="1"/>
        <end position="39"/>
    </location>
</feature>
<dbReference type="GO" id="GO:0019843">
    <property type="term" value="F:rRNA binding"/>
    <property type="evidence" value="ECO:0007669"/>
    <property type="project" value="UniProtKB-UniRule"/>
</dbReference>
<evidence type="ECO:0000256" key="1">
    <source>
        <dbReference type="ARBA" id="ARBA00010254"/>
    </source>
</evidence>
<dbReference type="PANTHER" id="PTHR10744:SF1">
    <property type="entry name" value="SMALL RIBOSOMAL SUBUNIT PROTEIN US17M"/>
    <property type="match status" value="1"/>
</dbReference>
<keyword evidence="3 6" id="KW-0694">RNA-binding</keyword>
<reference evidence="8 9" key="1">
    <citation type="submission" date="2015-03" db="EMBL/GenBank/DDBJ databases">
        <title>Genome assembly of Sandaracinus amylolyticus DSM 53668.</title>
        <authorList>
            <person name="Sharma G."/>
            <person name="Subramanian S."/>
        </authorList>
    </citation>
    <scope>NUCLEOTIDE SEQUENCE [LARGE SCALE GENOMIC DNA]</scope>
    <source>
        <strain evidence="8 9">DSM 53668</strain>
    </source>
</reference>
<dbReference type="KEGG" id="samy:DB32_007783"/>
<evidence type="ECO:0000256" key="7">
    <source>
        <dbReference type="SAM" id="MobiDB-lite"/>
    </source>
</evidence>
<evidence type="ECO:0000256" key="5">
    <source>
        <dbReference type="ARBA" id="ARBA00023274"/>
    </source>
</evidence>
<proteinExistence type="inferred from homology"/>
<comment type="function">
    <text evidence="6">One of the primary rRNA binding proteins, it binds specifically to the 5'-end of 16S ribosomal RNA.</text>
</comment>
<evidence type="ECO:0000256" key="6">
    <source>
        <dbReference type="HAMAP-Rule" id="MF_01345"/>
    </source>
</evidence>
<sequence>MSEMSDATQAKGPTPKNDEERGNKRHLVGRVISDTASAGRAKKTVTVEVVRRLRDPIYGKYIKRRKRYHAHDETEQFRTNDLIEIRESRPLSATKRWVAVRLVDRPEEV</sequence>
<gene>
    <name evidence="6" type="primary">rpsQ</name>
    <name evidence="8" type="ORF">DB32_007783</name>
</gene>
<dbReference type="GO" id="GO:0003735">
    <property type="term" value="F:structural constituent of ribosome"/>
    <property type="evidence" value="ECO:0007669"/>
    <property type="project" value="UniProtKB-UniRule"/>
</dbReference>
<dbReference type="EMBL" id="CP011125">
    <property type="protein sequence ID" value="AKF10634.1"/>
    <property type="molecule type" value="Genomic_DNA"/>
</dbReference>
<dbReference type="STRING" id="927083.DB32_007783"/>
<dbReference type="GO" id="GO:0022627">
    <property type="term" value="C:cytosolic small ribosomal subunit"/>
    <property type="evidence" value="ECO:0007669"/>
    <property type="project" value="UniProtKB-UniRule"/>
</dbReference>
<dbReference type="InterPro" id="IPR019984">
    <property type="entry name" value="Ribosomal_uS17_bact/chlr"/>
</dbReference>
<keyword evidence="4 6" id="KW-0689">Ribosomal protein</keyword>
<keyword evidence="2 6" id="KW-0699">rRNA-binding</keyword>
<evidence type="ECO:0000256" key="4">
    <source>
        <dbReference type="ARBA" id="ARBA00022980"/>
    </source>
</evidence>
<dbReference type="PANTHER" id="PTHR10744">
    <property type="entry name" value="40S RIBOSOMAL PROTEIN S11 FAMILY MEMBER"/>
    <property type="match status" value="1"/>
</dbReference>
<evidence type="ECO:0000313" key="8">
    <source>
        <dbReference type="EMBL" id="AKF10634.1"/>
    </source>
</evidence>
<dbReference type="NCBIfam" id="NF004123">
    <property type="entry name" value="PRK05610.1"/>
    <property type="match status" value="1"/>
</dbReference>
<accession>A0A0F6SHL1</accession>
<evidence type="ECO:0000256" key="3">
    <source>
        <dbReference type="ARBA" id="ARBA00022884"/>
    </source>
</evidence>
<keyword evidence="9" id="KW-1185">Reference proteome</keyword>
<protein>
    <recommendedName>
        <fullName evidence="6">Small ribosomal subunit protein uS17</fullName>
    </recommendedName>
</protein>
<dbReference type="AlphaFoldDB" id="A0A0F6SHL1"/>
<dbReference type="HAMAP" id="MF_01345_B">
    <property type="entry name" value="Ribosomal_uS17_B"/>
    <property type="match status" value="1"/>
</dbReference>
<dbReference type="Pfam" id="PF00366">
    <property type="entry name" value="Ribosomal_S17"/>
    <property type="match status" value="1"/>
</dbReference>
<dbReference type="GO" id="GO:0006412">
    <property type="term" value="P:translation"/>
    <property type="evidence" value="ECO:0007669"/>
    <property type="project" value="UniProtKB-UniRule"/>
</dbReference>
<organism evidence="8 9">
    <name type="scientific">Sandaracinus amylolyticus</name>
    <dbReference type="NCBI Taxonomy" id="927083"/>
    <lineage>
        <taxon>Bacteria</taxon>
        <taxon>Pseudomonadati</taxon>
        <taxon>Myxococcota</taxon>
        <taxon>Polyangia</taxon>
        <taxon>Polyangiales</taxon>
        <taxon>Sandaracinaceae</taxon>
        <taxon>Sandaracinus</taxon>
    </lineage>
</organism>
<evidence type="ECO:0000256" key="2">
    <source>
        <dbReference type="ARBA" id="ARBA00022730"/>
    </source>
</evidence>
<evidence type="ECO:0000313" key="9">
    <source>
        <dbReference type="Proteomes" id="UP000034883"/>
    </source>
</evidence>
<dbReference type="Proteomes" id="UP000034883">
    <property type="component" value="Chromosome"/>
</dbReference>
<dbReference type="SUPFAM" id="SSF50249">
    <property type="entry name" value="Nucleic acid-binding proteins"/>
    <property type="match status" value="1"/>
</dbReference>
<comment type="subunit">
    <text evidence="6">Part of the 30S ribosomal subunit.</text>
</comment>
<dbReference type="InterPro" id="IPR000266">
    <property type="entry name" value="Ribosomal_uS17"/>
</dbReference>
<dbReference type="Gene3D" id="2.40.50.140">
    <property type="entry name" value="Nucleic acid-binding proteins"/>
    <property type="match status" value="1"/>
</dbReference>
<name>A0A0F6SHL1_9BACT</name>
<dbReference type="InterPro" id="IPR012340">
    <property type="entry name" value="NA-bd_OB-fold"/>
</dbReference>
<comment type="similarity">
    <text evidence="1 6">Belongs to the universal ribosomal protein uS17 family.</text>
</comment>
<dbReference type="CDD" id="cd00364">
    <property type="entry name" value="Ribosomal_uS17"/>
    <property type="match status" value="1"/>
</dbReference>
<keyword evidence="5 6" id="KW-0687">Ribonucleoprotein</keyword>